<keyword evidence="1" id="KW-0472">Membrane</keyword>
<evidence type="ECO:0000313" key="3">
    <source>
        <dbReference type="Proteomes" id="UP000191160"/>
    </source>
</evidence>
<evidence type="ECO:0000256" key="1">
    <source>
        <dbReference type="SAM" id="Phobius"/>
    </source>
</evidence>
<feature type="transmembrane region" description="Helical" evidence="1">
    <location>
        <begin position="20"/>
        <end position="41"/>
    </location>
</feature>
<name>A0A1T1H5F1_9GAMM</name>
<sequence>MTIDLEKIIQFKSKIQLEQIYNIFVSVMIVVILVLAIIALYRPISVQQYQNVSRLALQQSYPETQEMAMLLRQQDRIRVGAYLKLMHAYQMESVRAHQLPALAEEQP</sequence>
<dbReference type="RefSeq" id="WP_078188492.1">
    <property type="nucleotide sequence ID" value="NZ_JAMCOZ010000012.1"/>
</dbReference>
<reference evidence="2 3" key="1">
    <citation type="submission" date="2017-02" db="EMBL/GenBank/DDBJ databases">
        <title>Acinetobacter sp. ANC 4945, whole genome shotgun sequencing project.</title>
        <authorList>
            <person name="Radolfova-Krizova L."/>
            <person name="Al Atrouni A."/>
            <person name="Nemec A."/>
        </authorList>
    </citation>
    <scope>NUCLEOTIDE SEQUENCE [LARGE SCALE GENOMIC DNA]</scope>
    <source>
        <strain evidence="2 3">ANC 4945</strain>
    </source>
</reference>
<keyword evidence="1" id="KW-0812">Transmembrane</keyword>
<dbReference type="EMBL" id="MVKX01000001">
    <property type="protein sequence ID" value="OOV85081.1"/>
    <property type="molecule type" value="Genomic_DNA"/>
</dbReference>
<keyword evidence="3" id="KW-1185">Reference proteome</keyword>
<organism evidence="2 3">
    <name type="scientific">Acinetobacter amyesii</name>
    <dbReference type="NCBI Taxonomy" id="2942470"/>
    <lineage>
        <taxon>Bacteria</taxon>
        <taxon>Pseudomonadati</taxon>
        <taxon>Pseudomonadota</taxon>
        <taxon>Gammaproteobacteria</taxon>
        <taxon>Moraxellales</taxon>
        <taxon>Moraxellaceae</taxon>
        <taxon>Acinetobacter</taxon>
    </lineage>
</organism>
<dbReference type="Proteomes" id="UP000191160">
    <property type="component" value="Unassembled WGS sequence"/>
</dbReference>
<dbReference type="AlphaFoldDB" id="A0A1T1H5F1"/>
<comment type="caution">
    <text evidence="2">The sequence shown here is derived from an EMBL/GenBank/DDBJ whole genome shotgun (WGS) entry which is preliminary data.</text>
</comment>
<protein>
    <submittedName>
        <fullName evidence="2">Uncharacterized protein</fullName>
    </submittedName>
</protein>
<keyword evidence="1" id="KW-1133">Transmembrane helix</keyword>
<evidence type="ECO:0000313" key="2">
    <source>
        <dbReference type="EMBL" id="OOV85081.1"/>
    </source>
</evidence>
<gene>
    <name evidence="2" type="ORF">B1202_00040</name>
</gene>
<proteinExistence type="predicted"/>
<accession>A0A1T1H5F1</accession>